<dbReference type="RefSeq" id="WP_284284674.1">
    <property type="nucleotide sequence ID" value="NZ_BSUJ01000001.1"/>
</dbReference>
<dbReference type="InterPro" id="IPR011059">
    <property type="entry name" value="Metal-dep_hydrolase_composite"/>
</dbReference>
<dbReference type="GO" id="GO:0016787">
    <property type="term" value="F:hydrolase activity"/>
    <property type="evidence" value="ECO:0007669"/>
    <property type="project" value="UniProtKB-KW"/>
</dbReference>
<proteinExistence type="predicted"/>
<accession>A0ABQ6HSN4</accession>
<feature type="domain" description="Amidohydrolase 3" evidence="1">
    <location>
        <begin position="60"/>
        <end position="518"/>
    </location>
</feature>
<keyword evidence="3" id="KW-1185">Reference proteome</keyword>
<sequence>MASAGVATGTSVLVRDVRVVDLETPSDPALTPVDVRIVDVRIVDGIVREVGPHLARRGAEIIDGGGRFVIPGLWDQHVHLGQWALSTSRLDTSGTRSPEDACAIVAAALPGLPPGATLQGWGHRSATWTRAPGTADLDAVAGDRPVVLISGDGHHGWLSSRAQRLLGLEPRPGVIAEAEWFALFPRLIDLPGVGQTVQDACATVVSAANARGVTGIVDLEWVDGPPVGTPPAPRASGAALRVRRAVYEAGLEEALAHGLRTGELLPGSDGLVTMGPFKIISDGSLNTRTAYCCTPYTDATPIPGDEQHDRGVQNVPLPALTSLLSRAHAGGLQVALHAIGDAAVADALQAFEATGARGTVEHAQLMAWSDVDRMARLGIAASVQPAHLWDDRDVTMACWADRAERCFPLRSLLDAGVDVRLGSDAPVSPLDPWLAMAAAVHRSADDRPPWHPEQALTVAEALSSSTDGVRGVEVGGPGDLVLLETNPLAAQDLPSGEAAAALQQTGIVATLVAGRVVHAS</sequence>
<dbReference type="InterPro" id="IPR032466">
    <property type="entry name" value="Metal_Hydrolase"/>
</dbReference>
<evidence type="ECO:0000259" key="1">
    <source>
        <dbReference type="Pfam" id="PF07969"/>
    </source>
</evidence>
<dbReference type="Proteomes" id="UP001157109">
    <property type="component" value="Unassembled WGS sequence"/>
</dbReference>
<evidence type="ECO:0000313" key="3">
    <source>
        <dbReference type="Proteomes" id="UP001157109"/>
    </source>
</evidence>
<dbReference type="SUPFAM" id="SSF51338">
    <property type="entry name" value="Composite domain of metallo-dependent hydrolases"/>
    <property type="match status" value="1"/>
</dbReference>
<dbReference type="Pfam" id="PF07969">
    <property type="entry name" value="Amidohydro_3"/>
    <property type="match status" value="1"/>
</dbReference>
<name>A0ABQ6HSN4_9MICO</name>
<keyword evidence="2" id="KW-0378">Hydrolase</keyword>
<dbReference type="Gene3D" id="3.10.310.70">
    <property type="match status" value="1"/>
</dbReference>
<dbReference type="SUPFAM" id="SSF51556">
    <property type="entry name" value="Metallo-dependent hydrolases"/>
    <property type="match status" value="1"/>
</dbReference>
<dbReference type="PANTHER" id="PTHR22642">
    <property type="entry name" value="IMIDAZOLONEPROPIONASE"/>
    <property type="match status" value="1"/>
</dbReference>
<comment type="caution">
    <text evidence="2">The sequence shown here is derived from an EMBL/GenBank/DDBJ whole genome shotgun (WGS) entry which is preliminary data.</text>
</comment>
<dbReference type="PANTHER" id="PTHR22642:SF2">
    <property type="entry name" value="PROTEIN LONG AFTER FAR-RED 3"/>
    <property type="match status" value="1"/>
</dbReference>
<dbReference type="Gene3D" id="3.20.20.140">
    <property type="entry name" value="Metal-dependent hydrolases"/>
    <property type="match status" value="1"/>
</dbReference>
<dbReference type="Gene3D" id="2.30.40.10">
    <property type="entry name" value="Urease, subunit C, domain 1"/>
    <property type="match status" value="1"/>
</dbReference>
<evidence type="ECO:0000313" key="2">
    <source>
        <dbReference type="EMBL" id="GMA20693.1"/>
    </source>
</evidence>
<reference evidence="3" key="1">
    <citation type="journal article" date="2019" name="Int. J. Syst. Evol. Microbiol.">
        <title>The Global Catalogue of Microorganisms (GCM) 10K type strain sequencing project: providing services to taxonomists for standard genome sequencing and annotation.</title>
        <authorList>
            <consortium name="The Broad Institute Genomics Platform"/>
            <consortium name="The Broad Institute Genome Sequencing Center for Infectious Disease"/>
            <person name="Wu L."/>
            <person name="Ma J."/>
        </authorList>
    </citation>
    <scope>NUCLEOTIDE SEQUENCE [LARGE SCALE GENOMIC DNA]</scope>
    <source>
        <strain evidence="3">NBRC 105830</strain>
    </source>
</reference>
<dbReference type="InterPro" id="IPR013108">
    <property type="entry name" value="Amidohydro_3"/>
</dbReference>
<protein>
    <submittedName>
        <fullName evidence="2">Hydrolase</fullName>
    </submittedName>
</protein>
<dbReference type="EMBL" id="BSUJ01000001">
    <property type="protein sequence ID" value="GMA20693.1"/>
    <property type="molecule type" value="Genomic_DNA"/>
</dbReference>
<organism evidence="2 3">
    <name type="scientific">Arsenicicoccus piscis</name>
    <dbReference type="NCBI Taxonomy" id="673954"/>
    <lineage>
        <taxon>Bacteria</taxon>
        <taxon>Bacillati</taxon>
        <taxon>Actinomycetota</taxon>
        <taxon>Actinomycetes</taxon>
        <taxon>Micrococcales</taxon>
        <taxon>Intrasporangiaceae</taxon>
        <taxon>Arsenicicoccus</taxon>
    </lineage>
</organism>
<gene>
    <name evidence="2" type="ORF">GCM10025862_27140</name>
</gene>